<feature type="compositionally biased region" description="Basic and acidic residues" evidence="1">
    <location>
        <begin position="185"/>
        <end position="196"/>
    </location>
</feature>
<protein>
    <recommendedName>
        <fullName evidence="2">G-patch domain-containing protein</fullName>
    </recommendedName>
</protein>
<dbReference type="VEuPathDB" id="PiroplasmaDB:BEWA_040180"/>
<sequence>MCINVCSFFLEHHIPGVQTRESLDVNLTKMDDEASASTNSWLSHRALFAPNSVKRGKTGASSDHVTNLGFHGETRTNFGSNLNTNVNKSQIGSVNPLDSGSLAGGKAGSFGKPRFSKKAPTYNFDEEYDPSLPNDYEKVSRIMSAKAASKDTTHIQDPPSVSSGFSFAPPTASTSMPSATPSYKPAEKVAEAESKPKLSGLSRCNSSHSSGDEMLMRRLAAMEAQESSEAPTVATPIQVHAPPAAEKSSAREPKASSIAQKMMEKMGWKEGEGLGKHGQGMATPLVAQSFNKRTGKIVNAAPIPSKGQGQTKPPAVPTPPTVPDSANASRIVIILLDKMVDMEELEETVGEYGSIVNVKDLEGNVDIALNGVEGSSGYKWVNTIKDSGAQLLCEYETLEESKRAIMELDNSLILQSRVTADYFPEALYSRI</sequence>
<dbReference type="SUPFAM" id="SSF54928">
    <property type="entry name" value="RNA-binding domain, RBD"/>
    <property type="match status" value="1"/>
</dbReference>
<dbReference type="AlphaFoldDB" id="L1LFF0"/>
<dbReference type="GO" id="GO:0045292">
    <property type="term" value="P:mRNA cis splicing, via spliceosome"/>
    <property type="evidence" value="ECO:0007669"/>
    <property type="project" value="InterPro"/>
</dbReference>
<reference evidence="3 4" key="1">
    <citation type="journal article" date="2012" name="BMC Genomics">
        <title>Comparative genomic analysis and phylogenetic position of Theileria equi.</title>
        <authorList>
            <person name="Kappmeyer L.S."/>
            <person name="Thiagarajan M."/>
            <person name="Herndon D.R."/>
            <person name="Ramsay J.D."/>
            <person name="Caler E."/>
            <person name="Djikeng A."/>
            <person name="Gillespie J.J."/>
            <person name="Lau A.O."/>
            <person name="Roalson E.H."/>
            <person name="Silva J.C."/>
            <person name="Silva M.G."/>
            <person name="Suarez C.E."/>
            <person name="Ueti M.W."/>
            <person name="Nene V.M."/>
            <person name="Mealey R.H."/>
            <person name="Knowles D.P."/>
            <person name="Brayton K.A."/>
        </authorList>
    </citation>
    <scope>NUCLEOTIDE SEQUENCE [LARGE SCALE GENOMIC DNA]</scope>
    <source>
        <strain evidence="3 4">WA</strain>
    </source>
</reference>
<dbReference type="InterPro" id="IPR040052">
    <property type="entry name" value="RBM17"/>
</dbReference>
<dbReference type="GO" id="GO:0003676">
    <property type="term" value="F:nucleic acid binding"/>
    <property type="evidence" value="ECO:0007669"/>
    <property type="project" value="InterPro"/>
</dbReference>
<dbReference type="SMART" id="SM00443">
    <property type="entry name" value="G_patch"/>
    <property type="match status" value="1"/>
</dbReference>
<dbReference type="PANTHER" id="PTHR13288:SF8">
    <property type="entry name" value="SPLICING FACTOR 45"/>
    <property type="match status" value="1"/>
</dbReference>
<feature type="region of interest" description="Disordered" evidence="1">
    <location>
        <begin position="150"/>
        <end position="257"/>
    </location>
</feature>
<feature type="domain" description="G-patch" evidence="2">
    <location>
        <begin position="255"/>
        <end position="295"/>
    </location>
</feature>
<dbReference type="KEGG" id="beq:BEWA_040180"/>
<evidence type="ECO:0000313" key="3">
    <source>
        <dbReference type="EMBL" id="EKX73980.1"/>
    </source>
</evidence>
<dbReference type="PANTHER" id="PTHR13288">
    <property type="entry name" value="SPLICING FACTOR 45 SPF45"/>
    <property type="match status" value="1"/>
</dbReference>
<keyword evidence="4" id="KW-1185">Reference proteome</keyword>
<dbReference type="InterPro" id="IPR000467">
    <property type="entry name" value="G_patch_dom"/>
</dbReference>
<dbReference type="STRING" id="1537102.L1LFF0"/>
<accession>L1LFF0</accession>
<name>L1LFF0_THEEQ</name>
<dbReference type="OrthoDB" id="77405at2759"/>
<dbReference type="GeneID" id="15807428"/>
<evidence type="ECO:0000256" key="1">
    <source>
        <dbReference type="SAM" id="MobiDB-lite"/>
    </source>
</evidence>
<dbReference type="GO" id="GO:0071011">
    <property type="term" value="C:precatalytic spliceosome"/>
    <property type="evidence" value="ECO:0007669"/>
    <property type="project" value="TreeGrafter"/>
</dbReference>
<feature type="region of interest" description="Disordered" evidence="1">
    <location>
        <begin position="300"/>
        <end position="323"/>
    </location>
</feature>
<dbReference type="RefSeq" id="XP_004833432.1">
    <property type="nucleotide sequence ID" value="XM_004833375.1"/>
</dbReference>
<dbReference type="Pfam" id="PF01585">
    <property type="entry name" value="G-patch"/>
    <property type="match status" value="1"/>
</dbReference>
<evidence type="ECO:0000259" key="2">
    <source>
        <dbReference type="PROSITE" id="PS50174"/>
    </source>
</evidence>
<evidence type="ECO:0000313" key="4">
    <source>
        <dbReference type="Proteomes" id="UP000031512"/>
    </source>
</evidence>
<proteinExistence type="predicted"/>
<gene>
    <name evidence="3" type="ORF">BEWA_040180</name>
</gene>
<dbReference type="Proteomes" id="UP000031512">
    <property type="component" value="Unassembled WGS sequence"/>
</dbReference>
<dbReference type="PROSITE" id="PS50174">
    <property type="entry name" value="G_PATCH"/>
    <property type="match status" value="1"/>
</dbReference>
<dbReference type="eggNOG" id="KOG1996">
    <property type="taxonomic scope" value="Eukaryota"/>
</dbReference>
<dbReference type="EMBL" id="ACOU01000002">
    <property type="protein sequence ID" value="EKX73980.1"/>
    <property type="molecule type" value="Genomic_DNA"/>
</dbReference>
<dbReference type="InterPro" id="IPR035979">
    <property type="entry name" value="RBD_domain_sf"/>
</dbReference>
<comment type="caution">
    <text evidence="3">The sequence shown here is derived from an EMBL/GenBank/DDBJ whole genome shotgun (WGS) entry which is preliminary data.</text>
</comment>
<organism evidence="3 4">
    <name type="scientific">Theileria equi strain WA</name>
    <dbReference type="NCBI Taxonomy" id="1537102"/>
    <lineage>
        <taxon>Eukaryota</taxon>
        <taxon>Sar</taxon>
        <taxon>Alveolata</taxon>
        <taxon>Apicomplexa</taxon>
        <taxon>Aconoidasida</taxon>
        <taxon>Piroplasmida</taxon>
        <taxon>Theileriidae</taxon>
        <taxon>Theileria</taxon>
    </lineage>
</organism>
<feature type="compositionally biased region" description="Low complexity" evidence="1">
    <location>
        <begin position="168"/>
        <end position="182"/>
    </location>
</feature>